<dbReference type="EMBL" id="MCFA01000106">
    <property type="protein sequence ID" value="ORY07808.1"/>
    <property type="molecule type" value="Genomic_DNA"/>
</dbReference>
<evidence type="ECO:0000313" key="2">
    <source>
        <dbReference type="Proteomes" id="UP000193144"/>
    </source>
</evidence>
<proteinExistence type="predicted"/>
<organism evidence="1 2">
    <name type="scientific">Clohesyomyces aquaticus</name>
    <dbReference type="NCBI Taxonomy" id="1231657"/>
    <lineage>
        <taxon>Eukaryota</taxon>
        <taxon>Fungi</taxon>
        <taxon>Dikarya</taxon>
        <taxon>Ascomycota</taxon>
        <taxon>Pezizomycotina</taxon>
        <taxon>Dothideomycetes</taxon>
        <taxon>Pleosporomycetidae</taxon>
        <taxon>Pleosporales</taxon>
        <taxon>Lindgomycetaceae</taxon>
        <taxon>Clohesyomyces</taxon>
    </lineage>
</organism>
<dbReference type="Proteomes" id="UP000193144">
    <property type="component" value="Unassembled WGS sequence"/>
</dbReference>
<gene>
    <name evidence="1" type="ORF">BCR34DRAFT_603795</name>
</gene>
<dbReference type="AlphaFoldDB" id="A0A1Y1ZC14"/>
<dbReference type="OrthoDB" id="626167at2759"/>
<keyword evidence="2" id="KW-1185">Reference proteome</keyword>
<evidence type="ECO:0000313" key="1">
    <source>
        <dbReference type="EMBL" id="ORY07808.1"/>
    </source>
</evidence>
<reference evidence="1 2" key="1">
    <citation type="submission" date="2016-07" db="EMBL/GenBank/DDBJ databases">
        <title>Pervasive Adenine N6-methylation of Active Genes in Fungi.</title>
        <authorList>
            <consortium name="DOE Joint Genome Institute"/>
            <person name="Mondo S.J."/>
            <person name="Dannebaum R.O."/>
            <person name="Kuo R.C."/>
            <person name="Labutti K."/>
            <person name="Haridas S."/>
            <person name="Kuo A."/>
            <person name="Salamov A."/>
            <person name="Ahrendt S.R."/>
            <person name="Lipzen A."/>
            <person name="Sullivan W."/>
            <person name="Andreopoulos W.B."/>
            <person name="Clum A."/>
            <person name="Lindquist E."/>
            <person name="Daum C."/>
            <person name="Ramamoorthy G.K."/>
            <person name="Gryganskyi A."/>
            <person name="Culley D."/>
            <person name="Magnuson J.K."/>
            <person name="James T.Y."/>
            <person name="O'Malley M.A."/>
            <person name="Stajich J.E."/>
            <person name="Spatafora J.W."/>
            <person name="Visel A."/>
            <person name="Grigoriev I.V."/>
        </authorList>
    </citation>
    <scope>NUCLEOTIDE SEQUENCE [LARGE SCALE GENOMIC DNA]</scope>
    <source>
        <strain evidence="1 2">CBS 115471</strain>
    </source>
</reference>
<comment type="caution">
    <text evidence="1">The sequence shown here is derived from an EMBL/GenBank/DDBJ whole genome shotgun (WGS) entry which is preliminary data.</text>
</comment>
<name>A0A1Y1ZC14_9PLEO</name>
<accession>A0A1Y1ZC14</accession>
<dbReference type="STRING" id="1231657.A0A1Y1ZC14"/>
<sequence>MVELLEGSSSASRGGRTVRELLEIPNDGGFTVFALLLTDGYTQDRLVADELRKRYELEYDLIAGPGKHTLTGAIIMLSNYQGLMGISNVRYLLSLSPKLSFIDGLGSSLLAIAVSGPLQNASSDQRRADIIRLLLRHYPEYKRLSEHGPGKLGAVHTAAYYGNTTALRIFNGHVQAMQPLRKLPYNEVQEGQTMLDGLVRSFANLLRIQKPGGNLYQSPESSDQEVTDSYYLHSDLDMNRNQIAHWYKILREDGALHKSELGGTMRWGRMLPVKLMPKSELLEFMERATTNFGLDPWKFDEEPVLLQSDGSDDTDEERAAFSANFQQKPWLATHTEIYTAFELRWIQNYFCLSGRELHFSGLRLLKEQKKYILKHTEWNGLYEIRGGEFPFESTEYEIVLSKHQERVSWTRPGRRWTRVEEETLRQSVGDEWLRIFGERWDAWESLVRRYNVPILCSPRRPPQ</sequence>
<protein>
    <submittedName>
        <fullName evidence="1">Uncharacterized protein</fullName>
    </submittedName>
</protein>